<accession>A0ABW5FBC1</accession>
<dbReference type="EMBL" id="JBHUKY010000033">
    <property type="protein sequence ID" value="MFD2412260.1"/>
    <property type="molecule type" value="Genomic_DNA"/>
</dbReference>
<gene>
    <name evidence="2" type="ORF">ACFSX3_20405</name>
</gene>
<feature type="transmembrane region" description="Helical" evidence="1">
    <location>
        <begin position="62"/>
        <end position="82"/>
    </location>
</feature>
<comment type="caution">
    <text evidence="2">The sequence shown here is derived from an EMBL/GenBank/DDBJ whole genome shotgun (WGS) entry which is preliminary data.</text>
</comment>
<keyword evidence="1" id="KW-1133">Transmembrane helix</keyword>
<sequence>MKTRYEDEQVKVMSGEKDWYKRAGRNPLVEPGFTPQLMARIEEAANETSTRTSGLHRRFSRMAALGGLAAILLLGALVWPFGPGAGLDPSGRLAAVFKPSSGAAAVTPSVSPSASPPGLGLYKISAEFELGGLKYYMPLPLDRNKSAAMAVETSAGIVWSPPPPVVDYLKPKYTHNTEPYTLYLTPKGHAELSADSAQRLYVFPLYAGGAQSYLSLGGLIGAGDYLLFFSSSYTIGENEKRSGAKLHVMDVRQAGEGKIPVPRELLPLDETYQVYKSFMAVNPEKGEFLVVYYTDDGRGSYTQHNKLYDIATGSAQVLSGEITTENAERPSKLHYGALTLDSKDLVTIVHYEVNGEQRSTEVDMKTGGQWFYDWWYEEYGEKIDDSTIKKFSR</sequence>
<reference evidence="3" key="1">
    <citation type="journal article" date="2019" name="Int. J. Syst. Evol. Microbiol.">
        <title>The Global Catalogue of Microorganisms (GCM) 10K type strain sequencing project: providing services to taxonomists for standard genome sequencing and annotation.</title>
        <authorList>
            <consortium name="The Broad Institute Genomics Platform"/>
            <consortium name="The Broad Institute Genome Sequencing Center for Infectious Disease"/>
            <person name="Wu L."/>
            <person name="Ma J."/>
        </authorList>
    </citation>
    <scope>NUCLEOTIDE SEQUENCE [LARGE SCALE GENOMIC DNA]</scope>
    <source>
        <strain evidence="3">CCM 8725</strain>
    </source>
</reference>
<evidence type="ECO:0000313" key="3">
    <source>
        <dbReference type="Proteomes" id="UP001597448"/>
    </source>
</evidence>
<organism evidence="2 3">
    <name type="scientific">Paenibacillus rhizoplanae</name>
    <dbReference type="NCBI Taxonomy" id="1917181"/>
    <lineage>
        <taxon>Bacteria</taxon>
        <taxon>Bacillati</taxon>
        <taxon>Bacillota</taxon>
        <taxon>Bacilli</taxon>
        <taxon>Bacillales</taxon>
        <taxon>Paenibacillaceae</taxon>
        <taxon>Paenibacillus</taxon>
    </lineage>
</organism>
<evidence type="ECO:0000313" key="2">
    <source>
        <dbReference type="EMBL" id="MFD2412260.1"/>
    </source>
</evidence>
<evidence type="ECO:0008006" key="4">
    <source>
        <dbReference type="Google" id="ProtNLM"/>
    </source>
</evidence>
<dbReference type="RefSeq" id="WP_209987694.1">
    <property type="nucleotide sequence ID" value="NZ_JBHUKY010000033.1"/>
</dbReference>
<proteinExistence type="predicted"/>
<name>A0ABW5FBC1_9BACL</name>
<dbReference type="Proteomes" id="UP001597448">
    <property type="component" value="Unassembled WGS sequence"/>
</dbReference>
<evidence type="ECO:0000256" key="1">
    <source>
        <dbReference type="SAM" id="Phobius"/>
    </source>
</evidence>
<keyword evidence="3" id="KW-1185">Reference proteome</keyword>
<keyword evidence="1" id="KW-0472">Membrane</keyword>
<keyword evidence="1" id="KW-0812">Transmembrane</keyword>
<protein>
    <recommendedName>
        <fullName evidence="4">DUF4367 domain-containing protein</fullName>
    </recommendedName>
</protein>